<evidence type="ECO:0000313" key="13">
    <source>
        <dbReference type="EMBL" id="KAE8348502.1"/>
    </source>
</evidence>
<evidence type="ECO:0000256" key="5">
    <source>
        <dbReference type="ARBA" id="ARBA00022824"/>
    </source>
</evidence>
<evidence type="ECO:0000256" key="3">
    <source>
        <dbReference type="ARBA" id="ARBA00022679"/>
    </source>
</evidence>
<evidence type="ECO:0000256" key="8">
    <source>
        <dbReference type="ARBA" id="ARBA00042574"/>
    </source>
</evidence>
<dbReference type="OrthoDB" id="529273at2759"/>
<feature type="domain" description="Glycosyltransferase 61 catalytic" evidence="12">
    <location>
        <begin position="304"/>
        <end position="414"/>
    </location>
</feature>
<evidence type="ECO:0000256" key="10">
    <source>
        <dbReference type="ARBA" id="ARBA00049432"/>
    </source>
</evidence>
<keyword evidence="14" id="KW-1185">Reference proteome</keyword>
<evidence type="ECO:0000313" key="14">
    <source>
        <dbReference type="Proteomes" id="UP000327118"/>
    </source>
</evidence>
<sequence>MAYKTVIFHRKLFRFFLLGLTVLSFIFLLLYTSNVLEVGFQLSPTPVTAGVGDTGIHEGTHALPSEYTSIPEQSPFCTRLFGTAYLKSMRDWAAEYCAPESSSGLTCFHTQTSGSRIDSFCLARGASFNSTRQKFTLDCQLQAPSIPNAPVETPEYRHFTNYWYNTGPNVVFDKVLDLENTSHLTGHPGHLGHSNFTILVNREGAANPWHSLMEIFSMTMAIDVLRMSHHPQSSRPFFTAADIDRTQILVLDDSENGPFFDLWSLFARKPVQRLKDLKLDSPIGLQNLIIPAAGGSNPLWQGDWEPHSCRDSPLLRTFSNRVLDFYGLQGQTPGGADLVVTFINRTSSRKLDHSDEYFHEVEATFPHVKFRSVDFATIPFKQQLEIVRGTDVLVGVHGAGLTHGIFLSPGSAIVEILPSGLNHKGFRNVASLLGHSYFSSHASRTNGNDWHHEDVFLEKEKFMDLMNVAIKSMYNKGERNYDVN</sequence>
<evidence type="ECO:0000259" key="12">
    <source>
        <dbReference type="Pfam" id="PF04577"/>
    </source>
</evidence>
<feature type="transmembrane region" description="Helical" evidence="11">
    <location>
        <begin position="12"/>
        <end position="31"/>
    </location>
</feature>
<keyword evidence="11" id="KW-0472">Membrane</keyword>
<dbReference type="InterPro" id="IPR007657">
    <property type="entry name" value="Glycosyltransferase_61"/>
</dbReference>
<dbReference type="PANTHER" id="PTHR20961:SF148">
    <property type="entry name" value="EGF DOMAIN-SPECIFIC O-LINKED N-ACETYLGLUCOSAMINE TRANSFERASE"/>
    <property type="match status" value="1"/>
</dbReference>
<comment type="catalytic activity">
    <reaction evidence="9">
        <text>L-seryl-[protein] + UDP-N-acetyl-alpha-D-glucosamine = 3-O-(N-acetyl-beta-D-glucosaminyl)-L-seryl-[protein] + UDP + H(+)</text>
        <dbReference type="Rhea" id="RHEA:48904"/>
        <dbReference type="Rhea" id="RHEA-COMP:9863"/>
        <dbReference type="Rhea" id="RHEA-COMP:12251"/>
        <dbReference type="ChEBI" id="CHEBI:15378"/>
        <dbReference type="ChEBI" id="CHEBI:29999"/>
        <dbReference type="ChEBI" id="CHEBI:57705"/>
        <dbReference type="ChEBI" id="CHEBI:58223"/>
        <dbReference type="ChEBI" id="CHEBI:90838"/>
        <dbReference type="EC" id="2.4.1.255"/>
    </reaction>
</comment>
<keyword evidence="3" id="KW-0808">Transferase</keyword>
<protein>
    <recommendedName>
        <fullName evidence="7">EGF domain-specific O-linked N-acetylglucosamine transferase</fullName>
        <ecNumber evidence="1">2.4.1.255</ecNumber>
    </recommendedName>
    <alternativeName>
        <fullName evidence="8">Extracellular O-linked N-acetylglucosamine transferase</fullName>
    </alternativeName>
</protein>
<dbReference type="PANTHER" id="PTHR20961">
    <property type="entry name" value="GLYCOSYLTRANSFERASE"/>
    <property type="match status" value="1"/>
</dbReference>
<dbReference type="AlphaFoldDB" id="A0A5N6YSN8"/>
<dbReference type="Proteomes" id="UP000327118">
    <property type="component" value="Unassembled WGS sequence"/>
</dbReference>
<name>A0A5N6YSN8_9EURO</name>
<evidence type="ECO:0000256" key="11">
    <source>
        <dbReference type="SAM" id="Phobius"/>
    </source>
</evidence>
<organism evidence="13 14">
    <name type="scientific">Aspergillus coremiiformis</name>
    <dbReference type="NCBI Taxonomy" id="138285"/>
    <lineage>
        <taxon>Eukaryota</taxon>
        <taxon>Fungi</taxon>
        <taxon>Dikarya</taxon>
        <taxon>Ascomycota</taxon>
        <taxon>Pezizomycotina</taxon>
        <taxon>Eurotiomycetes</taxon>
        <taxon>Eurotiomycetidae</taxon>
        <taxon>Eurotiales</taxon>
        <taxon>Aspergillaceae</taxon>
        <taxon>Aspergillus</taxon>
        <taxon>Aspergillus subgen. Circumdati</taxon>
    </lineage>
</organism>
<comment type="catalytic activity">
    <reaction evidence="10">
        <text>L-threonyl-[protein] + UDP-N-acetyl-alpha-D-glucosamine = 3-O-(N-acetyl-beta-D-glucosaminyl)-L-threonyl-[protein] + UDP + H(+)</text>
        <dbReference type="Rhea" id="RHEA:48908"/>
        <dbReference type="Rhea" id="RHEA-COMP:11060"/>
        <dbReference type="Rhea" id="RHEA-COMP:12252"/>
        <dbReference type="ChEBI" id="CHEBI:15378"/>
        <dbReference type="ChEBI" id="CHEBI:30013"/>
        <dbReference type="ChEBI" id="CHEBI:57705"/>
        <dbReference type="ChEBI" id="CHEBI:58223"/>
        <dbReference type="ChEBI" id="CHEBI:90840"/>
        <dbReference type="EC" id="2.4.1.255"/>
    </reaction>
</comment>
<keyword evidence="5" id="KW-0256">Endoplasmic reticulum</keyword>
<keyword evidence="2" id="KW-0328">Glycosyltransferase</keyword>
<keyword evidence="11" id="KW-0812">Transmembrane</keyword>
<dbReference type="EC" id="2.4.1.255" evidence="1"/>
<reference evidence="14" key="1">
    <citation type="submission" date="2019-04" db="EMBL/GenBank/DDBJ databases">
        <title>Friends and foes A comparative genomics studyof 23 Aspergillus species from section Flavi.</title>
        <authorList>
            <consortium name="DOE Joint Genome Institute"/>
            <person name="Kjaerbolling I."/>
            <person name="Vesth T."/>
            <person name="Frisvad J.C."/>
            <person name="Nybo J.L."/>
            <person name="Theobald S."/>
            <person name="Kildgaard S."/>
            <person name="Isbrandt T."/>
            <person name="Kuo A."/>
            <person name="Sato A."/>
            <person name="Lyhne E.K."/>
            <person name="Kogle M.E."/>
            <person name="Wiebenga A."/>
            <person name="Kun R.S."/>
            <person name="Lubbers R.J."/>
            <person name="Makela M.R."/>
            <person name="Barry K."/>
            <person name="Chovatia M."/>
            <person name="Clum A."/>
            <person name="Daum C."/>
            <person name="Haridas S."/>
            <person name="He G."/>
            <person name="LaButti K."/>
            <person name="Lipzen A."/>
            <person name="Mondo S."/>
            <person name="Riley R."/>
            <person name="Salamov A."/>
            <person name="Simmons B.A."/>
            <person name="Magnuson J.K."/>
            <person name="Henrissat B."/>
            <person name="Mortensen U.H."/>
            <person name="Larsen T.O."/>
            <person name="Devries R.P."/>
            <person name="Grigoriev I.V."/>
            <person name="Machida M."/>
            <person name="Baker S.E."/>
            <person name="Andersen M.R."/>
        </authorList>
    </citation>
    <scope>NUCLEOTIDE SEQUENCE [LARGE SCALE GENOMIC DNA]</scope>
    <source>
        <strain evidence="14">CBS 553.77</strain>
    </source>
</reference>
<evidence type="ECO:0000256" key="1">
    <source>
        <dbReference type="ARBA" id="ARBA00011970"/>
    </source>
</evidence>
<dbReference type="Pfam" id="PF04577">
    <property type="entry name" value="Glyco_transf_61"/>
    <property type="match status" value="1"/>
</dbReference>
<gene>
    <name evidence="13" type="ORF">BDV28DRAFT_164342</name>
</gene>
<evidence type="ECO:0000256" key="9">
    <source>
        <dbReference type="ARBA" id="ARBA00048317"/>
    </source>
</evidence>
<accession>A0A5N6YSN8</accession>
<dbReference type="EMBL" id="ML739470">
    <property type="protein sequence ID" value="KAE8348502.1"/>
    <property type="molecule type" value="Genomic_DNA"/>
</dbReference>
<proteinExistence type="predicted"/>
<keyword evidence="11" id="KW-1133">Transmembrane helix</keyword>
<evidence type="ECO:0000256" key="7">
    <source>
        <dbReference type="ARBA" id="ARBA00040944"/>
    </source>
</evidence>
<keyword evidence="4" id="KW-0732">Signal</keyword>
<evidence type="ECO:0000256" key="4">
    <source>
        <dbReference type="ARBA" id="ARBA00022729"/>
    </source>
</evidence>
<dbReference type="GO" id="GO:0005788">
    <property type="term" value="C:endoplasmic reticulum lumen"/>
    <property type="evidence" value="ECO:0007669"/>
    <property type="project" value="TreeGrafter"/>
</dbReference>
<dbReference type="InterPro" id="IPR049625">
    <property type="entry name" value="Glyco_transf_61_cat"/>
</dbReference>
<dbReference type="GO" id="GO:0097363">
    <property type="term" value="F:protein O-acetylglucosaminyltransferase activity"/>
    <property type="evidence" value="ECO:0007669"/>
    <property type="project" value="UniProtKB-EC"/>
</dbReference>
<evidence type="ECO:0000256" key="2">
    <source>
        <dbReference type="ARBA" id="ARBA00022676"/>
    </source>
</evidence>
<evidence type="ECO:0000256" key="6">
    <source>
        <dbReference type="ARBA" id="ARBA00023180"/>
    </source>
</evidence>
<keyword evidence="6" id="KW-0325">Glycoprotein</keyword>